<name>A0A8J5XKI7_DIALT</name>
<keyword evidence="1" id="KW-1133">Transmembrane helix</keyword>
<evidence type="ECO:0000256" key="1">
    <source>
        <dbReference type="SAM" id="Phobius"/>
    </source>
</evidence>
<dbReference type="AlphaFoldDB" id="A0A8J5XKI7"/>
<dbReference type="OrthoDB" id="9980984at2759"/>
<reference evidence="3" key="1">
    <citation type="submission" date="2021-05" db="EMBL/GenBank/DDBJ databases">
        <title>The genome of the haptophyte Pavlova lutheri (Diacronema luteri, Pavlovales) - a model for lipid biosynthesis in eukaryotic algae.</title>
        <authorList>
            <person name="Hulatt C.J."/>
            <person name="Posewitz M.C."/>
        </authorList>
    </citation>
    <scope>NUCLEOTIDE SEQUENCE</scope>
    <source>
        <strain evidence="3">NIVA-4/92</strain>
    </source>
</reference>
<organism evidence="3 4">
    <name type="scientific">Diacronema lutheri</name>
    <name type="common">Unicellular marine alga</name>
    <name type="synonym">Monochrysis lutheri</name>
    <dbReference type="NCBI Taxonomy" id="2081491"/>
    <lineage>
        <taxon>Eukaryota</taxon>
        <taxon>Haptista</taxon>
        <taxon>Haptophyta</taxon>
        <taxon>Pavlovophyceae</taxon>
        <taxon>Pavlovales</taxon>
        <taxon>Pavlovaceae</taxon>
        <taxon>Diacronema</taxon>
    </lineage>
</organism>
<evidence type="ECO:0000259" key="2">
    <source>
        <dbReference type="Pfam" id="PF00487"/>
    </source>
</evidence>
<protein>
    <recommendedName>
        <fullName evidence="2">Fatty acid desaturase domain-containing protein</fullName>
    </recommendedName>
</protein>
<evidence type="ECO:0000313" key="3">
    <source>
        <dbReference type="EMBL" id="KAG8469713.1"/>
    </source>
</evidence>
<keyword evidence="1" id="KW-0472">Membrane</keyword>
<sequence>MAEKGRHLAGRDAVRSGPLFTPPQMPRHEYLRAARQNGSACGLAIAACILVAWVAALRMSLFSAQVADGPLALWLLSSTATAWLYTAVFITAHEAMHGLVCPDWPRVNHAIGWLCARSFAHLDYRVLIHAHWAHHRSPAQPGLDPDFHDGVHRGFARWFASFMLGYLSADQLVSMAFSCWLLAAVLSPTRVLVGWVLPLCASSMQLFFFGTYLPHREPDLAGVPYADHHRARSKYTWCSAVHVATCLNFGLHHEHHALPFVPWWRLHTVRFD</sequence>
<feature type="transmembrane region" description="Helical" evidence="1">
    <location>
        <begin position="192"/>
        <end position="213"/>
    </location>
</feature>
<evidence type="ECO:0000313" key="4">
    <source>
        <dbReference type="Proteomes" id="UP000751190"/>
    </source>
</evidence>
<dbReference type="EMBL" id="JAGTXO010000002">
    <property type="protein sequence ID" value="KAG8469713.1"/>
    <property type="molecule type" value="Genomic_DNA"/>
</dbReference>
<dbReference type="InterPro" id="IPR005804">
    <property type="entry name" value="FA_desaturase_dom"/>
</dbReference>
<feature type="transmembrane region" description="Helical" evidence="1">
    <location>
        <begin position="40"/>
        <end position="59"/>
    </location>
</feature>
<proteinExistence type="predicted"/>
<comment type="caution">
    <text evidence="3">The sequence shown here is derived from an EMBL/GenBank/DDBJ whole genome shotgun (WGS) entry which is preliminary data.</text>
</comment>
<keyword evidence="1" id="KW-0812">Transmembrane</keyword>
<gene>
    <name evidence="3" type="ORF">KFE25_006168</name>
</gene>
<dbReference type="Pfam" id="PF00487">
    <property type="entry name" value="FA_desaturase"/>
    <property type="match status" value="2"/>
</dbReference>
<feature type="transmembrane region" description="Helical" evidence="1">
    <location>
        <begin position="71"/>
        <end position="90"/>
    </location>
</feature>
<feature type="domain" description="Fatty acid desaturase" evidence="2">
    <location>
        <begin position="71"/>
        <end position="170"/>
    </location>
</feature>
<accession>A0A8J5XKI7</accession>
<keyword evidence="4" id="KW-1185">Reference proteome</keyword>
<feature type="transmembrane region" description="Helical" evidence="1">
    <location>
        <begin position="163"/>
        <end position="186"/>
    </location>
</feature>
<feature type="domain" description="Fatty acid desaturase" evidence="2">
    <location>
        <begin position="174"/>
        <end position="269"/>
    </location>
</feature>
<dbReference type="Proteomes" id="UP000751190">
    <property type="component" value="Unassembled WGS sequence"/>
</dbReference>
<dbReference type="GO" id="GO:0006629">
    <property type="term" value="P:lipid metabolic process"/>
    <property type="evidence" value="ECO:0007669"/>
    <property type="project" value="InterPro"/>
</dbReference>